<keyword evidence="2" id="KW-1185">Reference proteome</keyword>
<dbReference type="Pfam" id="PF01752">
    <property type="entry name" value="Peptidase_M9"/>
    <property type="match status" value="1"/>
</dbReference>
<dbReference type="InterPro" id="IPR002169">
    <property type="entry name" value="Peptidase_M9A/M9B"/>
</dbReference>
<reference evidence="2" key="1">
    <citation type="journal article" date="2019" name="Int. J. Syst. Evol. Microbiol.">
        <title>The Global Catalogue of Microorganisms (GCM) 10K type strain sequencing project: providing services to taxonomists for standard genome sequencing and annotation.</title>
        <authorList>
            <consortium name="The Broad Institute Genomics Platform"/>
            <consortium name="The Broad Institute Genome Sequencing Center for Infectious Disease"/>
            <person name="Wu L."/>
            <person name="Ma J."/>
        </authorList>
    </citation>
    <scope>NUCLEOTIDE SEQUENCE [LARGE SCALE GENOMIC DNA]</scope>
    <source>
        <strain evidence="2">DT43</strain>
    </source>
</reference>
<dbReference type="Proteomes" id="UP001596012">
    <property type="component" value="Unassembled WGS sequence"/>
</dbReference>
<sequence>MALRATVRPLAKDLLNASEVTGPTAGLWIAVATQADYYDHLTCSYYDVCHLTGRLTRAPCRSPAPAMRTTPSLDAASRVRGSAGLRAL</sequence>
<comment type="caution">
    <text evidence="1">The sequence shown here is derived from an EMBL/GenBank/DDBJ whole genome shotgun (WGS) entry which is preliminary data.</text>
</comment>
<organism evidence="1 2">
    <name type="scientific">Streptomyces xiangluensis</name>
    <dbReference type="NCBI Taxonomy" id="2665720"/>
    <lineage>
        <taxon>Bacteria</taxon>
        <taxon>Bacillati</taxon>
        <taxon>Actinomycetota</taxon>
        <taxon>Actinomycetes</taxon>
        <taxon>Kitasatosporales</taxon>
        <taxon>Streptomycetaceae</taxon>
        <taxon>Streptomyces</taxon>
    </lineage>
</organism>
<proteinExistence type="predicted"/>
<accession>A0ABV8YX16</accession>
<dbReference type="RefSeq" id="WP_386347746.1">
    <property type="nucleotide sequence ID" value="NZ_JBHSFG010000059.1"/>
</dbReference>
<name>A0ABV8YX16_9ACTN</name>
<dbReference type="EMBL" id="JBHSFG010000059">
    <property type="protein sequence ID" value="MFC4469185.1"/>
    <property type="molecule type" value="Genomic_DNA"/>
</dbReference>
<evidence type="ECO:0000313" key="2">
    <source>
        <dbReference type="Proteomes" id="UP001596012"/>
    </source>
</evidence>
<evidence type="ECO:0000313" key="1">
    <source>
        <dbReference type="EMBL" id="MFC4469185.1"/>
    </source>
</evidence>
<gene>
    <name evidence="1" type="ORF">ACFPH6_32480</name>
</gene>
<protein>
    <submittedName>
        <fullName evidence="1">Uncharacterized protein</fullName>
    </submittedName>
</protein>